<dbReference type="SUPFAM" id="SSF52172">
    <property type="entry name" value="CheY-like"/>
    <property type="match status" value="1"/>
</dbReference>
<keyword evidence="4" id="KW-1185">Reference proteome</keyword>
<evidence type="ECO:0000313" key="3">
    <source>
        <dbReference type="EMBL" id="MDA0139140.1"/>
    </source>
</evidence>
<evidence type="ECO:0000313" key="4">
    <source>
        <dbReference type="Proteomes" id="UP001147700"/>
    </source>
</evidence>
<proteinExistence type="predicted"/>
<comment type="caution">
    <text evidence="3">The sequence shown here is derived from an EMBL/GenBank/DDBJ whole genome shotgun (WGS) entry which is preliminary data.</text>
</comment>
<dbReference type="Gene3D" id="3.40.50.2300">
    <property type="match status" value="1"/>
</dbReference>
<sequence>MKVLVVEDNERNAKLGRDVLSYAGHEVVVAGLLADQIEALRA</sequence>
<organism evidence="3 4">
    <name type="scientific">Solirubrobacter deserti</name>
    <dbReference type="NCBI Taxonomy" id="2282478"/>
    <lineage>
        <taxon>Bacteria</taxon>
        <taxon>Bacillati</taxon>
        <taxon>Actinomycetota</taxon>
        <taxon>Thermoleophilia</taxon>
        <taxon>Solirubrobacterales</taxon>
        <taxon>Solirubrobacteraceae</taxon>
        <taxon>Solirubrobacter</taxon>
    </lineage>
</organism>
<protein>
    <recommendedName>
        <fullName evidence="2">Response regulatory domain-containing protein</fullName>
    </recommendedName>
</protein>
<accession>A0ABT4RKQ4</accession>
<dbReference type="InterPro" id="IPR011006">
    <property type="entry name" value="CheY-like_superfamily"/>
</dbReference>
<gene>
    <name evidence="3" type="ORF">OJ962_16685</name>
</gene>
<evidence type="ECO:0000259" key="2">
    <source>
        <dbReference type="PROSITE" id="PS50110"/>
    </source>
</evidence>
<dbReference type="Proteomes" id="UP001147700">
    <property type="component" value="Unassembled WGS sequence"/>
</dbReference>
<feature type="domain" description="Response regulatory" evidence="2">
    <location>
        <begin position="2"/>
        <end position="42"/>
    </location>
</feature>
<dbReference type="PROSITE" id="PS50110">
    <property type="entry name" value="RESPONSE_REGULATORY"/>
    <property type="match status" value="1"/>
</dbReference>
<reference evidence="3" key="1">
    <citation type="submission" date="2022-10" db="EMBL/GenBank/DDBJ databases">
        <title>The WGS of Solirubrobacter sp. CPCC 204708.</title>
        <authorList>
            <person name="Jiang Z."/>
        </authorList>
    </citation>
    <scope>NUCLEOTIDE SEQUENCE</scope>
    <source>
        <strain evidence="3">CPCC 204708</strain>
    </source>
</reference>
<evidence type="ECO:0000256" key="1">
    <source>
        <dbReference type="PROSITE-ProRule" id="PRU00169"/>
    </source>
</evidence>
<dbReference type="RefSeq" id="WP_255526107.1">
    <property type="nucleotide sequence ID" value="NZ_JAPCID010000022.1"/>
</dbReference>
<dbReference type="InterPro" id="IPR001789">
    <property type="entry name" value="Sig_transdc_resp-reg_receiver"/>
</dbReference>
<name>A0ABT4RKQ4_9ACTN</name>
<comment type="caution">
    <text evidence="1">Lacks conserved residue(s) required for the propagation of feature annotation.</text>
</comment>
<dbReference type="EMBL" id="JAPCID010000022">
    <property type="protein sequence ID" value="MDA0139140.1"/>
    <property type="molecule type" value="Genomic_DNA"/>
</dbReference>